<accession>A0A8U0W7E0</accession>
<dbReference type="KEGG" id="gfs:119632250"/>
<keyword evidence="1" id="KW-1185">Reference proteome</keyword>
<evidence type="ECO:0000313" key="2">
    <source>
        <dbReference type="RefSeq" id="XP_037880993.1"/>
    </source>
</evidence>
<dbReference type="Proteomes" id="UP000092443">
    <property type="component" value="Unplaced"/>
</dbReference>
<evidence type="ECO:0000313" key="1">
    <source>
        <dbReference type="Proteomes" id="UP000092443"/>
    </source>
</evidence>
<sequence length="202" mass="23258">MLLNKRWKPVLLNERNTVFDGDYNDLRLLLCSSCNIRNLKLSQEWCGSIFTSREIMDALRKYQKTVGKNKCAFQIKKDSVLSANVAADLILPDSTQMQLTMIPSDNDSNVIFLLEDQFISILTNSPLNNLDAFVNNNWLRMALRKGVDVLYIDDSIFFESSADLYHPTEFQLRALVDLIRPRFIYGLSGKPLPEHIYLVAYK</sequence>
<proteinExistence type="predicted"/>
<dbReference type="AlphaFoldDB" id="A0A8U0W7E0"/>
<protein>
    <submittedName>
        <fullName evidence="2">Uncharacterized protein LOC119632250</fullName>
    </submittedName>
</protein>
<dbReference type="GeneID" id="119632250"/>
<name>A0A8U0W7E0_9MUSC</name>
<reference evidence="2" key="1">
    <citation type="submission" date="2025-08" db="UniProtKB">
        <authorList>
            <consortium name="RefSeq"/>
        </authorList>
    </citation>
    <scope>IDENTIFICATION</scope>
    <source>
        <tissue evidence="2">Whole body pupa</tissue>
    </source>
</reference>
<dbReference type="RefSeq" id="XP_037880993.1">
    <property type="nucleotide sequence ID" value="XM_038025065.1"/>
</dbReference>
<organism evidence="1 2">
    <name type="scientific">Glossina fuscipes</name>
    <dbReference type="NCBI Taxonomy" id="7396"/>
    <lineage>
        <taxon>Eukaryota</taxon>
        <taxon>Metazoa</taxon>
        <taxon>Ecdysozoa</taxon>
        <taxon>Arthropoda</taxon>
        <taxon>Hexapoda</taxon>
        <taxon>Insecta</taxon>
        <taxon>Pterygota</taxon>
        <taxon>Neoptera</taxon>
        <taxon>Endopterygota</taxon>
        <taxon>Diptera</taxon>
        <taxon>Brachycera</taxon>
        <taxon>Muscomorpha</taxon>
        <taxon>Hippoboscoidea</taxon>
        <taxon>Glossinidae</taxon>
        <taxon>Glossina</taxon>
    </lineage>
</organism>
<gene>
    <name evidence="2" type="primary">LOC119632250</name>
</gene>